<reference evidence="2" key="1">
    <citation type="submission" date="2023-10" db="EMBL/GenBank/DDBJ databases">
        <title>Genome assemblies of two species of porcelain crab, Petrolisthes cinctipes and Petrolisthes manimaculis (Anomura: Porcellanidae).</title>
        <authorList>
            <person name="Angst P."/>
        </authorList>
    </citation>
    <scope>NUCLEOTIDE SEQUENCE</scope>
    <source>
        <strain evidence="2">PB745_01</strain>
        <tissue evidence="2">Gill</tissue>
    </source>
</reference>
<sequence>MLYRLHAQLELRGEARQWSVGGGAETRECLVMEVVSVVVMEVVSVVVMEVVSVVVMVVVSVVIIRDVGVSGDGGG</sequence>
<dbReference type="AlphaFoldDB" id="A0AAE1GBP0"/>
<evidence type="ECO:0000313" key="2">
    <source>
        <dbReference type="EMBL" id="KAK3890099.1"/>
    </source>
</evidence>
<name>A0AAE1GBP0_PETCI</name>
<gene>
    <name evidence="2" type="ORF">Pcinc_005944</name>
</gene>
<evidence type="ECO:0000256" key="1">
    <source>
        <dbReference type="SAM" id="Phobius"/>
    </source>
</evidence>
<feature type="transmembrane region" description="Helical" evidence="1">
    <location>
        <begin position="42"/>
        <end position="64"/>
    </location>
</feature>
<keyword evidence="1" id="KW-0812">Transmembrane</keyword>
<keyword evidence="3" id="KW-1185">Reference proteome</keyword>
<dbReference type="EMBL" id="JAWQEG010000443">
    <property type="protein sequence ID" value="KAK3890099.1"/>
    <property type="molecule type" value="Genomic_DNA"/>
</dbReference>
<dbReference type="Proteomes" id="UP001286313">
    <property type="component" value="Unassembled WGS sequence"/>
</dbReference>
<evidence type="ECO:0000313" key="3">
    <source>
        <dbReference type="Proteomes" id="UP001286313"/>
    </source>
</evidence>
<proteinExistence type="predicted"/>
<protein>
    <submittedName>
        <fullName evidence="2">Uncharacterized protein</fullName>
    </submittedName>
</protein>
<keyword evidence="1" id="KW-1133">Transmembrane helix</keyword>
<keyword evidence="1" id="KW-0472">Membrane</keyword>
<accession>A0AAE1GBP0</accession>
<comment type="caution">
    <text evidence="2">The sequence shown here is derived from an EMBL/GenBank/DDBJ whole genome shotgun (WGS) entry which is preliminary data.</text>
</comment>
<organism evidence="2 3">
    <name type="scientific">Petrolisthes cinctipes</name>
    <name type="common">Flat porcelain crab</name>
    <dbReference type="NCBI Taxonomy" id="88211"/>
    <lineage>
        <taxon>Eukaryota</taxon>
        <taxon>Metazoa</taxon>
        <taxon>Ecdysozoa</taxon>
        <taxon>Arthropoda</taxon>
        <taxon>Crustacea</taxon>
        <taxon>Multicrustacea</taxon>
        <taxon>Malacostraca</taxon>
        <taxon>Eumalacostraca</taxon>
        <taxon>Eucarida</taxon>
        <taxon>Decapoda</taxon>
        <taxon>Pleocyemata</taxon>
        <taxon>Anomura</taxon>
        <taxon>Galatheoidea</taxon>
        <taxon>Porcellanidae</taxon>
        <taxon>Petrolisthes</taxon>
    </lineage>
</organism>